<protein>
    <submittedName>
        <fullName evidence="1">DUF1963 domain-containing protein</fullName>
    </submittedName>
</protein>
<dbReference type="PANTHER" id="PTHR36436">
    <property type="entry name" value="SLL5081 PROTEIN"/>
    <property type="match status" value="1"/>
</dbReference>
<dbReference type="PANTHER" id="PTHR36436:SF6">
    <property type="entry name" value="SLL5081 PROTEIN"/>
    <property type="match status" value="1"/>
</dbReference>
<sequence length="310" mass="35636">MKKKLLWMIAVSLLLTSCSKKQEPPVQKELTKEDISIAEEQGKQVGLEMLKNSEKETAYIMVAEDGNANVYDTKIGGTPYLPPDFDYPYDREAGMENQPLIMLAQFNFSQFPKNDRFPDHGILQIYISGSHGANMYGYHYENPSNDESFRVIYFDDIETDETKLQSPPKIENDEEFPLQPMDTCIKIKIEEKSYPTIPEMEDFSDIMASTYQKLYHKDLDSNPASVYLSSAVYDTLGYTPSRMSGHPYYMQGDPRSELDALVYDEVLALFQPDLSDHFMFADGGCAVFMINHEDLINHDFSDVYYTWDCF</sequence>
<accession>A0A7G9GJZ3</accession>
<dbReference type="Proteomes" id="UP000515856">
    <property type="component" value="Chromosome"/>
</dbReference>
<proteinExistence type="predicted"/>
<gene>
    <name evidence="1" type="ORF">H9Q80_12735</name>
</gene>
<reference evidence="1 2" key="1">
    <citation type="submission" date="2020-08" db="EMBL/GenBank/DDBJ databases">
        <authorList>
            <person name="Liu C."/>
            <person name="Sun Q."/>
        </authorList>
    </citation>
    <scope>NUCLEOTIDE SEQUENCE [LARGE SCALE GENOMIC DNA]</scope>
    <source>
        <strain evidence="1 2">NSJ-61</strain>
    </source>
</reference>
<evidence type="ECO:0000313" key="2">
    <source>
        <dbReference type="Proteomes" id="UP000515856"/>
    </source>
</evidence>
<dbReference type="InterPro" id="IPR035948">
    <property type="entry name" value="YwqG-like_sf"/>
</dbReference>
<dbReference type="SUPFAM" id="SSF103032">
    <property type="entry name" value="Hypothetical protein YwqG"/>
    <property type="match status" value="1"/>
</dbReference>
<dbReference type="RefSeq" id="WP_117453932.1">
    <property type="nucleotide sequence ID" value="NZ_CP060636.1"/>
</dbReference>
<dbReference type="AlphaFoldDB" id="A0A7G9GJZ3"/>
<dbReference type="PROSITE" id="PS51257">
    <property type="entry name" value="PROKAR_LIPOPROTEIN"/>
    <property type="match status" value="1"/>
</dbReference>
<dbReference type="EMBL" id="CP060636">
    <property type="protein sequence ID" value="QNM11125.1"/>
    <property type="molecule type" value="Genomic_DNA"/>
</dbReference>
<dbReference type="Gene3D" id="2.30.320.10">
    <property type="entry name" value="YwqG-like"/>
    <property type="match status" value="1"/>
</dbReference>
<dbReference type="KEGG" id="ehn:H9Q80_12735"/>
<keyword evidence="2" id="KW-1185">Reference proteome</keyword>
<organism evidence="1 2">
    <name type="scientific">[Eubacterium] hominis</name>
    <dbReference type="NCBI Taxonomy" id="2764325"/>
    <lineage>
        <taxon>Bacteria</taxon>
        <taxon>Bacillati</taxon>
        <taxon>Bacillota</taxon>
        <taxon>Erysipelotrichia</taxon>
        <taxon>Erysipelotrichales</taxon>
        <taxon>Erysipelotrichaceae</taxon>
        <taxon>Amedibacillus</taxon>
    </lineage>
</organism>
<name>A0A7G9GJZ3_9FIRM</name>
<evidence type="ECO:0000313" key="1">
    <source>
        <dbReference type="EMBL" id="QNM11125.1"/>
    </source>
</evidence>
<dbReference type="Pfam" id="PF09234">
    <property type="entry name" value="DUF1963"/>
    <property type="match status" value="1"/>
</dbReference>
<dbReference type="InterPro" id="IPR015315">
    <property type="entry name" value="DUF1963"/>
</dbReference>